<feature type="domain" description="DUF8157" evidence="3">
    <location>
        <begin position="6"/>
        <end position="57"/>
    </location>
</feature>
<dbReference type="InterPro" id="IPR058470">
    <property type="entry name" value="DUF8157_N"/>
</dbReference>
<proteinExistence type="predicted"/>
<dbReference type="Gene3D" id="3.40.50.150">
    <property type="entry name" value="Vaccinia Virus protein VP39"/>
    <property type="match status" value="1"/>
</dbReference>
<dbReference type="EMBL" id="BAAADV010000001">
    <property type="protein sequence ID" value="GAA0661084.1"/>
    <property type="molecule type" value="Genomic_DNA"/>
</dbReference>
<evidence type="ECO:0000313" key="6">
    <source>
        <dbReference type="Proteomes" id="UP001500420"/>
    </source>
</evidence>
<evidence type="ECO:0000259" key="2">
    <source>
        <dbReference type="Pfam" id="PF08242"/>
    </source>
</evidence>
<feature type="compositionally biased region" description="Low complexity" evidence="1">
    <location>
        <begin position="316"/>
        <end position="329"/>
    </location>
</feature>
<keyword evidence="6" id="KW-1185">Reference proteome</keyword>
<dbReference type="Pfam" id="PF26486">
    <property type="entry name" value="DUF8157"/>
    <property type="match status" value="1"/>
</dbReference>
<feature type="domain" description="Methyltransferase type 12" evidence="2">
    <location>
        <begin position="167"/>
        <end position="291"/>
    </location>
</feature>
<evidence type="ECO:0000256" key="1">
    <source>
        <dbReference type="SAM" id="MobiDB-lite"/>
    </source>
</evidence>
<gene>
    <name evidence="5" type="ORF">GCM10009020_01500</name>
</gene>
<dbReference type="InterPro" id="IPR029063">
    <property type="entry name" value="SAM-dependent_MTases_sf"/>
</dbReference>
<dbReference type="GO" id="GO:0032259">
    <property type="term" value="P:methylation"/>
    <property type="evidence" value="ECO:0007669"/>
    <property type="project" value="UniProtKB-KW"/>
</dbReference>
<dbReference type="Pfam" id="PF26487">
    <property type="entry name" value="DUF8157_C"/>
    <property type="match status" value="1"/>
</dbReference>
<organism evidence="5 6">
    <name type="scientific">Natronoarchaeum mannanilyticum</name>
    <dbReference type="NCBI Taxonomy" id="926360"/>
    <lineage>
        <taxon>Archaea</taxon>
        <taxon>Methanobacteriati</taxon>
        <taxon>Methanobacteriota</taxon>
        <taxon>Stenosarchaea group</taxon>
        <taxon>Halobacteria</taxon>
        <taxon>Halobacteriales</taxon>
        <taxon>Natronoarchaeaceae</taxon>
    </lineage>
</organism>
<keyword evidence="5" id="KW-0489">Methyltransferase</keyword>
<feature type="region of interest" description="Disordered" evidence="1">
    <location>
        <begin position="316"/>
        <end position="346"/>
    </location>
</feature>
<evidence type="ECO:0000313" key="5">
    <source>
        <dbReference type="EMBL" id="GAA0661084.1"/>
    </source>
</evidence>
<name>A0AAV3T591_9EURY</name>
<dbReference type="SUPFAM" id="SSF53335">
    <property type="entry name" value="S-adenosyl-L-methionine-dependent methyltransferases"/>
    <property type="match status" value="1"/>
</dbReference>
<dbReference type="AlphaFoldDB" id="A0AAV3T591"/>
<comment type="caution">
    <text evidence="5">The sequence shown here is derived from an EMBL/GenBank/DDBJ whole genome shotgun (WGS) entry which is preliminary data.</text>
</comment>
<feature type="domain" description="DUF8157" evidence="4">
    <location>
        <begin position="422"/>
        <end position="514"/>
    </location>
</feature>
<accession>A0AAV3T591</accession>
<dbReference type="RefSeq" id="WP_343771901.1">
    <property type="nucleotide sequence ID" value="NZ_BAAADV010000001.1"/>
</dbReference>
<protein>
    <submittedName>
        <fullName evidence="5">Class I SAM-dependent methyltransferase</fullName>
    </submittedName>
</protein>
<reference evidence="5 6" key="1">
    <citation type="journal article" date="2019" name="Int. J. Syst. Evol. Microbiol.">
        <title>The Global Catalogue of Microorganisms (GCM) 10K type strain sequencing project: providing services to taxonomists for standard genome sequencing and annotation.</title>
        <authorList>
            <consortium name="The Broad Institute Genomics Platform"/>
            <consortium name="The Broad Institute Genome Sequencing Center for Infectious Disease"/>
            <person name="Wu L."/>
            <person name="Ma J."/>
        </authorList>
    </citation>
    <scope>NUCLEOTIDE SEQUENCE [LARGE SCALE GENOMIC DNA]</scope>
    <source>
        <strain evidence="5 6">JCM 16328</strain>
    </source>
</reference>
<dbReference type="Pfam" id="PF08242">
    <property type="entry name" value="Methyltransf_12"/>
    <property type="match status" value="1"/>
</dbReference>
<dbReference type="GO" id="GO:0008168">
    <property type="term" value="F:methyltransferase activity"/>
    <property type="evidence" value="ECO:0007669"/>
    <property type="project" value="UniProtKB-KW"/>
</dbReference>
<keyword evidence="5" id="KW-0808">Transferase</keyword>
<sequence>MTDDERRAIVENAKYLREVRPIDPDEIYEYVESQPHPAVVRQTLREEAVALGLREREDGTFVPISEEPVTARPGTVEAFPQAYAERVEDLLVEEYGHDWPKGESGDRLRETIRRLKDAYYRQHPVEYDREAALGYALYHLPDYYAVVQYALADLSERGLVDRRLRVLDVGAGVGGPALGLHDLLADEALIEYHAVEPSAAADVLDELLAETSRNFHPTIHRERAEAFDPDSVLDAQFASGDDGADDADSAAGADGSAGPGFDLIIFANVLSELDDPVSVARRYLGALAPEGSMVALAPADRNTSTGLREIERALADESAGDGADAQDAGDAADRPPATVFSPTVRLWPGEAPTDRGWSFDVRPDLEVPEFQRRLDDAGASDPDHEHGEFVNVDVQFSHSILRTDGLRKYALDPEPDRYAKMAEMERHVSERIDLLALKLSRSLSEGDANPLYKISDGSEATEHYAVLTRETSLNRELAAADYGDLLSIESALALWNDDEEAYNLVVDDETIVDKLVA</sequence>
<dbReference type="InterPro" id="IPR013217">
    <property type="entry name" value="Methyltransf_12"/>
</dbReference>
<evidence type="ECO:0000259" key="3">
    <source>
        <dbReference type="Pfam" id="PF26486"/>
    </source>
</evidence>
<dbReference type="Proteomes" id="UP001500420">
    <property type="component" value="Unassembled WGS sequence"/>
</dbReference>
<dbReference type="InterPro" id="IPR058959">
    <property type="entry name" value="DUF8157_C"/>
</dbReference>
<evidence type="ECO:0000259" key="4">
    <source>
        <dbReference type="Pfam" id="PF26487"/>
    </source>
</evidence>